<protein>
    <recommendedName>
        <fullName evidence="3">Surface carbohydrate biosynthesis protein</fullName>
    </recommendedName>
</protein>
<evidence type="ECO:0000313" key="1">
    <source>
        <dbReference type="EMBL" id="HIZ62151.1"/>
    </source>
</evidence>
<dbReference type="Proteomes" id="UP000824105">
    <property type="component" value="Unassembled WGS sequence"/>
</dbReference>
<evidence type="ECO:0008006" key="3">
    <source>
        <dbReference type="Google" id="ProtNLM"/>
    </source>
</evidence>
<dbReference type="NCBIfam" id="TIGR04396">
    <property type="entry name" value="surf_polysacc"/>
    <property type="match status" value="1"/>
</dbReference>
<dbReference type="EMBL" id="DXBF01000048">
    <property type="protein sequence ID" value="HIZ62151.1"/>
    <property type="molecule type" value="Genomic_DNA"/>
</dbReference>
<organism evidence="1 2">
    <name type="scientific">Candidatus Gemmiger avistercoris</name>
    <dbReference type="NCBI Taxonomy" id="2838606"/>
    <lineage>
        <taxon>Bacteria</taxon>
        <taxon>Bacillati</taxon>
        <taxon>Bacillota</taxon>
        <taxon>Clostridia</taxon>
        <taxon>Eubacteriales</taxon>
        <taxon>Gemmiger</taxon>
    </lineage>
</organism>
<gene>
    <name evidence="1" type="ORF">H9724_05215</name>
</gene>
<dbReference type="AlphaFoldDB" id="A0A9D2JPA2"/>
<reference evidence="1" key="1">
    <citation type="journal article" date="2021" name="PeerJ">
        <title>Extensive microbial diversity within the chicken gut microbiome revealed by metagenomics and culture.</title>
        <authorList>
            <person name="Gilroy R."/>
            <person name="Ravi A."/>
            <person name="Getino M."/>
            <person name="Pursley I."/>
            <person name="Horton D.L."/>
            <person name="Alikhan N.F."/>
            <person name="Baker D."/>
            <person name="Gharbi K."/>
            <person name="Hall N."/>
            <person name="Watson M."/>
            <person name="Adriaenssens E.M."/>
            <person name="Foster-Nyarko E."/>
            <person name="Jarju S."/>
            <person name="Secka A."/>
            <person name="Antonio M."/>
            <person name="Oren A."/>
            <person name="Chaudhuri R.R."/>
            <person name="La Ragione R."/>
            <person name="Hildebrand F."/>
            <person name="Pallen M.J."/>
        </authorList>
    </citation>
    <scope>NUCLEOTIDE SEQUENCE</scope>
    <source>
        <strain evidence="1">CHK188-11489</strain>
    </source>
</reference>
<evidence type="ECO:0000313" key="2">
    <source>
        <dbReference type="Proteomes" id="UP000824105"/>
    </source>
</evidence>
<proteinExistence type="predicted"/>
<name>A0A9D2JPA2_9FIRM</name>
<sequence length="448" mass="51540">MALDFLILYEHTVREYESDLLLKLELERRGYSAEIRQLLDPKHLRLFRRDKPEVLVASCMYDNEAINSHVYNNIGRCNKIVNLHWEQMLSDTQEKGDWFNMNGNAKRCIQTCWGERTARRLQAHGMDAKNTPVTGAVMMDFLRPEFKGYFLGKQALCEKFGLDPAKHLHLYISSFGYASMNDDEVAELSKMAGTDFTGFARTNRVSMTETLRWFDRYLAGHPEVELVYRRHPSEWNSPALEELAKKRPNFHVIFADSVKQWIVAADSISIWMSTAIAEVYMAGKSCHILRPAPIEHEYDPVIYKDAQYVTSYEEFAAAMADPQPPFPIAREVIEGYFDPGARPAYLRMADLLEDVYKNPPRDHPMGEGFTPHFNLLKFVALAGVHFLYRHGWEPRRVFAFCPPLANFAQRIYGYVDKAHVTPEEAERMAARIRPYLQSKGETVAHGGA</sequence>
<reference evidence="1" key="2">
    <citation type="submission" date="2021-04" db="EMBL/GenBank/DDBJ databases">
        <authorList>
            <person name="Gilroy R."/>
        </authorList>
    </citation>
    <scope>NUCLEOTIDE SEQUENCE</scope>
    <source>
        <strain evidence="1">CHK188-11489</strain>
    </source>
</reference>
<accession>A0A9D2JPA2</accession>
<dbReference type="InterPro" id="IPR030906">
    <property type="entry name" value="Surf_polysacc"/>
</dbReference>
<comment type="caution">
    <text evidence="1">The sequence shown here is derived from an EMBL/GenBank/DDBJ whole genome shotgun (WGS) entry which is preliminary data.</text>
</comment>